<proteinExistence type="predicted"/>
<protein>
    <submittedName>
        <fullName evidence="1">Uncharacterized protein</fullName>
    </submittedName>
</protein>
<dbReference type="Proteomes" id="UP000326678">
    <property type="component" value="Chromosome Gxm1"/>
</dbReference>
<sequence>MACHEQKSKHKNFALPILPGLEKFKIQNLKSKIWYYSPF</sequence>
<evidence type="ECO:0000313" key="2">
    <source>
        <dbReference type="Proteomes" id="UP000326678"/>
    </source>
</evidence>
<dbReference type="KEGG" id="nsh:GXM_05765"/>
<gene>
    <name evidence="1" type="ORF">GXM_05765</name>
</gene>
<reference evidence="1 2" key="1">
    <citation type="submission" date="2019-10" db="EMBL/GenBank/DDBJ databases">
        <title>Genomic and transcriptomic insights into the perfect genentic adaptation of a filamentous nitrogen-fixing cyanobacterium to rice fields.</title>
        <authorList>
            <person name="Chen Z."/>
        </authorList>
    </citation>
    <scope>NUCLEOTIDE SEQUENCE [LARGE SCALE GENOMIC DNA]</scope>
    <source>
        <strain evidence="1">CCNUC1</strain>
    </source>
</reference>
<accession>A0A5P8W680</accession>
<evidence type="ECO:0000313" key="1">
    <source>
        <dbReference type="EMBL" id="QFS48273.1"/>
    </source>
</evidence>
<keyword evidence="2" id="KW-1185">Reference proteome</keyword>
<dbReference type="AlphaFoldDB" id="A0A5P8W680"/>
<dbReference type="EMBL" id="CP045226">
    <property type="protein sequence ID" value="QFS48273.1"/>
    <property type="molecule type" value="Genomic_DNA"/>
</dbReference>
<organism evidence="1 2">
    <name type="scientific">Nostoc sphaeroides CCNUC1</name>
    <dbReference type="NCBI Taxonomy" id="2653204"/>
    <lineage>
        <taxon>Bacteria</taxon>
        <taxon>Bacillati</taxon>
        <taxon>Cyanobacteriota</taxon>
        <taxon>Cyanophyceae</taxon>
        <taxon>Nostocales</taxon>
        <taxon>Nostocaceae</taxon>
        <taxon>Nostoc</taxon>
    </lineage>
</organism>
<name>A0A5P8W680_9NOSO</name>